<dbReference type="PANTHER" id="PTHR30204">
    <property type="entry name" value="REDOX-CYCLING DRUG-SENSING TRANSCRIPTIONAL ACTIVATOR SOXR"/>
    <property type="match status" value="1"/>
</dbReference>
<evidence type="ECO:0000256" key="10">
    <source>
        <dbReference type="ARBA" id="ARBA00024874"/>
    </source>
</evidence>
<proteinExistence type="predicted"/>
<gene>
    <name evidence="13" type="ORF">BI364_08840</name>
</gene>
<reference evidence="14" key="1">
    <citation type="submission" date="2016-09" db="EMBL/GenBank/DDBJ databases">
        <title>Acidihalobacter prosperus F5.</title>
        <authorList>
            <person name="Khaleque H.N."/>
            <person name="Ramsay J.P."/>
            <person name="Kaksonen A.H."/>
            <person name="Boxall N.J."/>
            <person name="Watkin E.L.J."/>
        </authorList>
    </citation>
    <scope>NUCLEOTIDE SEQUENCE [LARGE SCALE GENOMIC DNA]</scope>
    <source>
        <strain evidence="14">F5</strain>
    </source>
</reference>
<evidence type="ECO:0000256" key="7">
    <source>
        <dbReference type="ARBA" id="ARBA00023125"/>
    </source>
</evidence>
<keyword evidence="9" id="KW-0804">Transcription</keyword>
<evidence type="ECO:0000256" key="3">
    <source>
        <dbReference type="ARBA" id="ARBA00022491"/>
    </source>
</evidence>
<evidence type="ECO:0000313" key="13">
    <source>
        <dbReference type="EMBL" id="AOU98053.1"/>
    </source>
</evidence>
<keyword evidence="3" id="KW-0678">Repressor</keyword>
<dbReference type="InterPro" id="IPR011794">
    <property type="entry name" value="MerR"/>
</dbReference>
<dbReference type="PANTHER" id="PTHR30204:SF69">
    <property type="entry name" value="MERR-FAMILY TRANSCRIPTIONAL REGULATOR"/>
    <property type="match status" value="1"/>
</dbReference>
<keyword evidence="8" id="KW-0010">Activator</keyword>
<dbReference type="GO" id="GO:0046689">
    <property type="term" value="P:response to mercury ion"/>
    <property type="evidence" value="ECO:0007669"/>
    <property type="project" value="UniProtKB-KW"/>
</dbReference>
<dbReference type="InterPro" id="IPR047057">
    <property type="entry name" value="MerR_fam"/>
</dbReference>
<dbReference type="InterPro" id="IPR009061">
    <property type="entry name" value="DNA-bd_dom_put_sf"/>
</dbReference>
<dbReference type="PROSITE" id="PS50937">
    <property type="entry name" value="HTH_MERR_2"/>
    <property type="match status" value="1"/>
</dbReference>
<organism evidence="13 14">
    <name type="scientific">Acidihalobacter yilgarnensis</name>
    <dbReference type="NCBI Taxonomy" id="2819280"/>
    <lineage>
        <taxon>Bacteria</taxon>
        <taxon>Pseudomonadati</taxon>
        <taxon>Pseudomonadota</taxon>
        <taxon>Gammaproteobacteria</taxon>
        <taxon>Chromatiales</taxon>
        <taxon>Ectothiorhodospiraceae</taxon>
        <taxon>Acidihalobacter</taxon>
    </lineage>
</organism>
<evidence type="ECO:0000256" key="5">
    <source>
        <dbReference type="ARBA" id="ARBA00022914"/>
    </source>
</evidence>
<dbReference type="GO" id="GO:0003677">
    <property type="term" value="F:DNA binding"/>
    <property type="evidence" value="ECO:0007669"/>
    <property type="project" value="UniProtKB-KW"/>
</dbReference>
<dbReference type="PROSITE" id="PS00552">
    <property type="entry name" value="HTH_MERR_1"/>
    <property type="match status" value="1"/>
</dbReference>
<dbReference type="RefSeq" id="WP_070078429.1">
    <property type="nucleotide sequence ID" value="NZ_CP017415.1"/>
</dbReference>
<protein>
    <recommendedName>
        <fullName evidence="1">Mercuric resistance operon regulatory protein</fullName>
    </recommendedName>
</protein>
<keyword evidence="14" id="KW-1185">Reference proteome</keyword>
<dbReference type="AlphaFoldDB" id="A0A1D8INL4"/>
<evidence type="ECO:0000259" key="12">
    <source>
        <dbReference type="PROSITE" id="PS50937"/>
    </source>
</evidence>
<keyword evidence="11" id="KW-0175">Coiled coil</keyword>
<keyword evidence="6" id="KW-0805">Transcription regulation</keyword>
<keyword evidence="5" id="KW-0476">Mercury</keyword>
<evidence type="ECO:0000256" key="8">
    <source>
        <dbReference type="ARBA" id="ARBA00023159"/>
    </source>
</evidence>
<dbReference type="CDD" id="cd04783">
    <property type="entry name" value="HTH_MerR1"/>
    <property type="match status" value="1"/>
</dbReference>
<dbReference type="SUPFAM" id="SSF46955">
    <property type="entry name" value="Putative DNA-binding domain"/>
    <property type="match status" value="1"/>
</dbReference>
<dbReference type="GO" id="GO:0003700">
    <property type="term" value="F:DNA-binding transcription factor activity"/>
    <property type="evidence" value="ECO:0007669"/>
    <property type="project" value="InterPro"/>
</dbReference>
<dbReference type="Gene3D" id="1.10.1660.10">
    <property type="match status" value="1"/>
</dbReference>
<name>A0A1D8INL4_9GAMM</name>
<feature type="coiled-coil region" evidence="11">
    <location>
        <begin position="86"/>
        <end position="123"/>
    </location>
</feature>
<sequence>MNHRENALTIGRLAEAVGVNVETVRFYQRRNLLREPPRPPGGIRYYTVEDIARVKFIKSAQRLGFCLDEILQLLPLDEGMQCDSAAELAAQRLDDVRARLQDLRRVEATLANLLEQCRQGEEKVACPLIAALHADKPMRVLGQVPTS</sequence>
<keyword evidence="4" id="KW-0479">Metal-binding</keyword>
<dbReference type="KEGG" id="aprs:BI364_08840"/>
<dbReference type="GO" id="GO:0045340">
    <property type="term" value="F:mercury ion binding"/>
    <property type="evidence" value="ECO:0007669"/>
    <property type="project" value="InterPro"/>
</dbReference>
<evidence type="ECO:0000256" key="4">
    <source>
        <dbReference type="ARBA" id="ARBA00022723"/>
    </source>
</evidence>
<evidence type="ECO:0000256" key="2">
    <source>
        <dbReference type="ARBA" id="ARBA00022466"/>
    </source>
</evidence>
<keyword evidence="7" id="KW-0238">DNA-binding</keyword>
<evidence type="ECO:0000256" key="11">
    <source>
        <dbReference type="SAM" id="Coils"/>
    </source>
</evidence>
<keyword evidence="2" id="KW-0475">Mercuric resistance</keyword>
<dbReference type="InterPro" id="IPR000551">
    <property type="entry name" value="MerR-type_HTH_dom"/>
</dbReference>
<dbReference type="Pfam" id="PF13411">
    <property type="entry name" value="MerR_1"/>
    <property type="match status" value="1"/>
</dbReference>
<feature type="domain" description="HTH merR-type" evidence="12">
    <location>
        <begin position="7"/>
        <end position="76"/>
    </location>
</feature>
<evidence type="ECO:0000313" key="14">
    <source>
        <dbReference type="Proteomes" id="UP000095401"/>
    </source>
</evidence>
<comment type="function">
    <text evidence="10">Mediates the mercuric-dependent induction of mercury resistance operon. In the absence of mercury MerR represses transcription by binding tightly to the mer operator region; when mercury is present the dimeric complex binds a single ion and becomes a potent transcriptional activator, while remaining bound to the mer site.</text>
</comment>
<dbReference type="EMBL" id="CP017415">
    <property type="protein sequence ID" value="AOU98053.1"/>
    <property type="molecule type" value="Genomic_DNA"/>
</dbReference>
<evidence type="ECO:0000256" key="9">
    <source>
        <dbReference type="ARBA" id="ARBA00023163"/>
    </source>
</evidence>
<evidence type="ECO:0000256" key="6">
    <source>
        <dbReference type="ARBA" id="ARBA00023015"/>
    </source>
</evidence>
<evidence type="ECO:0000256" key="1">
    <source>
        <dbReference type="ARBA" id="ARBA00017146"/>
    </source>
</evidence>
<dbReference type="Proteomes" id="UP000095401">
    <property type="component" value="Chromosome"/>
</dbReference>
<accession>A0A1D8INL4</accession>
<dbReference type="SMART" id="SM00422">
    <property type="entry name" value="HTH_MERR"/>
    <property type="match status" value="1"/>
</dbReference>
<dbReference type="PRINTS" id="PR00040">
    <property type="entry name" value="HTHMERR"/>
</dbReference>
<dbReference type="NCBIfam" id="TIGR02051">
    <property type="entry name" value="MerR"/>
    <property type="match status" value="1"/>
</dbReference>